<dbReference type="InterPro" id="IPR011009">
    <property type="entry name" value="Kinase-like_dom_sf"/>
</dbReference>
<dbReference type="InterPro" id="IPR004330">
    <property type="entry name" value="FAR1_DNA_bnd_dom"/>
</dbReference>
<feature type="transmembrane region" description="Helical" evidence="2">
    <location>
        <begin position="847"/>
        <end position="865"/>
    </location>
</feature>
<dbReference type="PANTHER" id="PTHR47718">
    <property type="entry name" value="OS01G0519700 PROTEIN"/>
    <property type="match status" value="1"/>
</dbReference>
<keyword evidence="1" id="KW-0862">Zinc</keyword>
<dbReference type="AlphaFoldDB" id="A0A811MRP0"/>
<evidence type="ECO:0000313" key="4">
    <source>
        <dbReference type="EMBL" id="CAD6213988.1"/>
    </source>
</evidence>
<keyword evidence="1" id="KW-0863">Zinc-finger</keyword>
<dbReference type="SUPFAM" id="SSF56112">
    <property type="entry name" value="Protein kinase-like (PK-like)"/>
    <property type="match status" value="1"/>
</dbReference>
<evidence type="ECO:0000259" key="3">
    <source>
        <dbReference type="PROSITE" id="PS50966"/>
    </source>
</evidence>
<accession>A0A811MRP0</accession>
<gene>
    <name evidence="4" type="ORF">NCGR_LOCUS9461</name>
</gene>
<name>A0A811MRP0_9POAL</name>
<evidence type="ECO:0000313" key="5">
    <source>
        <dbReference type="Proteomes" id="UP000604825"/>
    </source>
</evidence>
<dbReference type="PANTHER" id="PTHR47718:SF13">
    <property type="entry name" value="OS09G0290500 PROTEIN"/>
    <property type="match status" value="1"/>
</dbReference>
<keyword evidence="1" id="KW-0479">Metal-binding</keyword>
<keyword evidence="2" id="KW-0472">Membrane</keyword>
<proteinExistence type="predicted"/>
<protein>
    <recommendedName>
        <fullName evidence="3">SWIM-type domain-containing protein</fullName>
    </recommendedName>
</protein>
<dbReference type="Gene3D" id="1.10.510.10">
    <property type="entry name" value="Transferase(Phosphotransferase) domain 1"/>
    <property type="match status" value="1"/>
</dbReference>
<keyword evidence="2" id="KW-1133">Transmembrane helix</keyword>
<dbReference type="Proteomes" id="UP000604825">
    <property type="component" value="Unassembled WGS sequence"/>
</dbReference>
<dbReference type="Pfam" id="PF03101">
    <property type="entry name" value="FAR1"/>
    <property type="match status" value="1"/>
</dbReference>
<reference evidence="4" key="1">
    <citation type="submission" date="2020-10" db="EMBL/GenBank/DDBJ databases">
        <authorList>
            <person name="Han B."/>
            <person name="Lu T."/>
            <person name="Zhao Q."/>
            <person name="Huang X."/>
            <person name="Zhao Y."/>
        </authorList>
    </citation>
    <scope>NUCLEOTIDE SEQUENCE</scope>
</reference>
<keyword evidence="5" id="KW-1185">Reference proteome</keyword>
<dbReference type="PROSITE" id="PS50966">
    <property type="entry name" value="ZF_SWIM"/>
    <property type="match status" value="1"/>
</dbReference>
<evidence type="ECO:0000256" key="1">
    <source>
        <dbReference type="PROSITE-ProRule" id="PRU00325"/>
    </source>
</evidence>
<comment type="caution">
    <text evidence="4">The sequence shown here is derived from an EMBL/GenBank/DDBJ whole genome shotgun (WGS) entry which is preliminary data.</text>
</comment>
<organism evidence="4 5">
    <name type="scientific">Miscanthus lutarioriparius</name>
    <dbReference type="NCBI Taxonomy" id="422564"/>
    <lineage>
        <taxon>Eukaryota</taxon>
        <taxon>Viridiplantae</taxon>
        <taxon>Streptophyta</taxon>
        <taxon>Embryophyta</taxon>
        <taxon>Tracheophyta</taxon>
        <taxon>Spermatophyta</taxon>
        <taxon>Magnoliopsida</taxon>
        <taxon>Liliopsida</taxon>
        <taxon>Poales</taxon>
        <taxon>Poaceae</taxon>
        <taxon>PACMAD clade</taxon>
        <taxon>Panicoideae</taxon>
        <taxon>Andropogonodae</taxon>
        <taxon>Andropogoneae</taxon>
        <taxon>Saccharinae</taxon>
        <taxon>Miscanthus</taxon>
    </lineage>
</organism>
<feature type="domain" description="SWIM-type" evidence="3">
    <location>
        <begin position="630"/>
        <end position="670"/>
    </location>
</feature>
<sequence>MAPEYAVLGQLSVKLDLYSLGVLILEIVTGRKNTDMLESAAGESIILLGYHRLRLITVVRAHRPPACSTNSCHHLRLHRHLLPMRAAREGKELRPGPGFRLLSRVESSPDLEEMLDLESLLEYIEIVRKMFANEEEGFQFYNNYGFEKGFSVRRSYYEWDNGHNEMILRKFVCSRQGFREEKQLKRAIKKRKPWNITRVGCLAKFVIARDQITGQWYVKDFIDEHNHPMAPAELTCLLRSHRRISDEQKAKIVEMESFGIRKHKIMDILETQYGGYDKVGCTTRDLYNFCHRYKTETIAVGDAQIVISYLTELQRRDPDFFFKYMVDGEGHLKGLFWCDSQCLLDYEAFGDVVVFDSTYKTNRYNLSLVPFVGVNHHLSTVSFGCGIISHENIESYVWLLSTFSEAMIQKHPVSMIIDGDLAMQRAIRLVWPNSSHRLCIWHIEQNIVRNLKDDVVKDEFRSFLYDCWSIEETERKWQEFLDKHKVTNKKSWLYQMYDMREIWCASYHAGKCYLGLRSNQRSESLNSRLHMRLDRKMTLLDMVKHVEHCLSGLHTNEAKLDTDALQSKACTKLDASIIEIEAVKSFTPTVFTTVQFSIKVAKKCFSIDILDSDNMSEYIVGRKDKGDMMYYVKCQFCDEGNLKRISCSCGKLQSIETPCSHIFFVLGDLDEDKLPDCCVLKRWTMGAKSAFPPKMKSTIYDYSESLQRYRELRNISHVVAFAASRSLESYERLKHVLQDEAAMNLSNGGDNKGKRYGPVLPQAPDVDSVAFSNVLDPLHVPGRGVPKKNLKSISNTKKSKRVPPFISWLRYLSFNYHTYRLLLKVQYDPVPDILTTTKHMDNGATEVAALVAMIIGYWVLAYLSLRRVKAGSS</sequence>
<dbReference type="InterPro" id="IPR018289">
    <property type="entry name" value="MULE_transposase_dom"/>
</dbReference>
<keyword evidence="2" id="KW-0812">Transmembrane</keyword>
<dbReference type="Pfam" id="PF10551">
    <property type="entry name" value="MULE"/>
    <property type="match status" value="1"/>
</dbReference>
<evidence type="ECO:0000256" key="2">
    <source>
        <dbReference type="SAM" id="Phobius"/>
    </source>
</evidence>
<dbReference type="InterPro" id="IPR007527">
    <property type="entry name" value="Znf_SWIM"/>
</dbReference>
<dbReference type="GO" id="GO:0008270">
    <property type="term" value="F:zinc ion binding"/>
    <property type="evidence" value="ECO:0007669"/>
    <property type="project" value="UniProtKB-KW"/>
</dbReference>
<dbReference type="EMBL" id="CAJGYO010000002">
    <property type="protein sequence ID" value="CAD6213988.1"/>
    <property type="molecule type" value="Genomic_DNA"/>
</dbReference>
<dbReference type="OrthoDB" id="639356at2759"/>